<name>A0A918YSF4_9ACTN</name>
<feature type="transmembrane region" description="Helical" evidence="2">
    <location>
        <begin position="26"/>
        <end position="48"/>
    </location>
</feature>
<feature type="region of interest" description="Disordered" evidence="1">
    <location>
        <begin position="1"/>
        <end position="21"/>
    </location>
</feature>
<evidence type="ECO:0000313" key="3">
    <source>
        <dbReference type="EMBL" id="GHE13556.1"/>
    </source>
</evidence>
<evidence type="ECO:0000256" key="1">
    <source>
        <dbReference type="SAM" id="MobiDB-lite"/>
    </source>
</evidence>
<protein>
    <submittedName>
        <fullName evidence="3">Uncharacterized protein</fullName>
    </submittedName>
</protein>
<keyword evidence="2" id="KW-0812">Transmembrane</keyword>
<keyword evidence="4" id="KW-1185">Reference proteome</keyword>
<accession>A0A918YSF4</accession>
<dbReference type="EMBL" id="BMVG01000041">
    <property type="protein sequence ID" value="GHE13556.1"/>
    <property type="molecule type" value="Genomic_DNA"/>
</dbReference>
<dbReference type="AlphaFoldDB" id="A0A918YSF4"/>
<evidence type="ECO:0000256" key="2">
    <source>
        <dbReference type="SAM" id="Phobius"/>
    </source>
</evidence>
<keyword evidence="2" id="KW-1133">Transmembrane helix</keyword>
<proteinExistence type="predicted"/>
<evidence type="ECO:0000313" key="4">
    <source>
        <dbReference type="Proteomes" id="UP000655443"/>
    </source>
</evidence>
<reference evidence="3" key="1">
    <citation type="journal article" date="2014" name="Int. J. Syst. Evol. Microbiol.">
        <title>Complete genome sequence of Corynebacterium casei LMG S-19264T (=DSM 44701T), isolated from a smear-ripened cheese.</title>
        <authorList>
            <consortium name="US DOE Joint Genome Institute (JGI-PGF)"/>
            <person name="Walter F."/>
            <person name="Albersmeier A."/>
            <person name="Kalinowski J."/>
            <person name="Ruckert C."/>
        </authorList>
    </citation>
    <scope>NUCLEOTIDE SEQUENCE</scope>
    <source>
        <strain evidence="3">JCM 4714</strain>
    </source>
</reference>
<comment type="caution">
    <text evidence="3">The sequence shown here is derived from an EMBL/GenBank/DDBJ whole genome shotgun (WGS) entry which is preliminary data.</text>
</comment>
<gene>
    <name evidence="3" type="ORF">GCM10010339_80940</name>
</gene>
<reference evidence="3" key="2">
    <citation type="submission" date="2020-09" db="EMBL/GenBank/DDBJ databases">
        <authorList>
            <person name="Sun Q."/>
            <person name="Ohkuma M."/>
        </authorList>
    </citation>
    <scope>NUCLEOTIDE SEQUENCE</scope>
    <source>
        <strain evidence="3">JCM 4714</strain>
    </source>
</reference>
<dbReference type="Proteomes" id="UP000655443">
    <property type="component" value="Unassembled WGS sequence"/>
</dbReference>
<organism evidence="3 4">
    <name type="scientific">Streptomyces alanosinicus</name>
    <dbReference type="NCBI Taxonomy" id="68171"/>
    <lineage>
        <taxon>Bacteria</taxon>
        <taxon>Bacillati</taxon>
        <taxon>Actinomycetota</taxon>
        <taxon>Actinomycetes</taxon>
        <taxon>Kitasatosporales</taxon>
        <taxon>Streptomycetaceae</taxon>
        <taxon>Streptomyces</taxon>
    </lineage>
</organism>
<keyword evidence="2" id="KW-0472">Membrane</keyword>
<sequence length="70" mass="7579">MLVRQDDQSRLAPSKPTGRAEGDVEASLFGAAAALAVAAPAYGAAALARARLDRRRMARWDREWDAAEPR</sequence>